<dbReference type="Proteomes" id="UP000267096">
    <property type="component" value="Unassembled WGS sequence"/>
</dbReference>
<dbReference type="EMBL" id="UYRR01011196">
    <property type="protein sequence ID" value="VDK25801.1"/>
    <property type="molecule type" value="Genomic_DNA"/>
</dbReference>
<evidence type="ECO:0000256" key="1">
    <source>
        <dbReference type="SAM" id="Phobius"/>
    </source>
</evidence>
<gene>
    <name evidence="2" type="ORF">ASIM_LOCUS5606</name>
</gene>
<keyword evidence="1" id="KW-0472">Membrane</keyword>
<protein>
    <submittedName>
        <fullName evidence="4">ING domain-containing protein</fullName>
    </submittedName>
</protein>
<keyword evidence="1" id="KW-0812">Transmembrane</keyword>
<keyword evidence="3" id="KW-1185">Reference proteome</keyword>
<evidence type="ECO:0000313" key="2">
    <source>
        <dbReference type="EMBL" id="VDK25801.1"/>
    </source>
</evidence>
<dbReference type="AlphaFoldDB" id="A0A0M3JDX5"/>
<name>A0A0M3JDX5_ANISI</name>
<organism evidence="4">
    <name type="scientific">Anisakis simplex</name>
    <name type="common">Herring worm</name>
    <dbReference type="NCBI Taxonomy" id="6269"/>
    <lineage>
        <taxon>Eukaryota</taxon>
        <taxon>Metazoa</taxon>
        <taxon>Ecdysozoa</taxon>
        <taxon>Nematoda</taxon>
        <taxon>Chromadorea</taxon>
        <taxon>Rhabditida</taxon>
        <taxon>Spirurina</taxon>
        <taxon>Ascaridomorpha</taxon>
        <taxon>Ascaridoidea</taxon>
        <taxon>Anisakidae</taxon>
        <taxon>Anisakis</taxon>
        <taxon>Anisakis simplex complex</taxon>
    </lineage>
</organism>
<keyword evidence="1" id="KW-1133">Transmembrane helix</keyword>
<dbReference type="WBParaSite" id="ASIM_0000581601-mRNA-1">
    <property type="protein sequence ID" value="ASIM_0000581601-mRNA-1"/>
    <property type="gene ID" value="ASIM_0000581601"/>
</dbReference>
<sequence length="120" mass="13569">MEDDDGCDKMNADKLSAIQLDELDKTVVVNRCYMDFLGQLTRRIDSLLAGNRREQALLKRKIHSVEDLENDNEANRKSASPAMFFPPYFKDTSGMVSLKLLPFSFFICCFLCVVSDSSSS</sequence>
<evidence type="ECO:0000313" key="3">
    <source>
        <dbReference type="Proteomes" id="UP000267096"/>
    </source>
</evidence>
<reference evidence="4" key="1">
    <citation type="submission" date="2017-02" db="UniProtKB">
        <authorList>
            <consortium name="WormBaseParasite"/>
        </authorList>
    </citation>
    <scope>IDENTIFICATION</scope>
</reference>
<accession>A0A0M3JDX5</accession>
<feature type="transmembrane region" description="Helical" evidence="1">
    <location>
        <begin position="96"/>
        <end position="114"/>
    </location>
</feature>
<reference evidence="2 3" key="2">
    <citation type="submission" date="2018-11" db="EMBL/GenBank/DDBJ databases">
        <authorList>
            <consortium name="Pathogen Informatics"/>
        </authorList>
    </citation>
    <scope>NUCLEOTIDE SEQUENCE [LARGE SCALE GENOMIC DNA]</scope>
</reference>
<dbReference type="OrthoDB" id="2143914at2759"/>
<evidence type="ECO:0000313" key="4">
    <source>
        <dbReference type="WBParaSite" id="ASIM_0000581601-mRNA-1"/>
    </source>
</evidence>
<proteinExistence type="predicted"/>